<dbReference type="Proteomes" id="UP000321085">
    <property type="component" value="Unassembled WGS sequence"/>
</dbReference>
<dbReference type="InterPro" id="IPR005493">
    <property type="entry name" value="RraA/RraA-like"/>
</dbReference>
<comment type="caution">
    <text evidence="11">The sequence shown here is derived from an EMBL/GenBank/DDBJ whole genome shotgun (WGS) entry which is preliminary data.</text>
</comment>
<proteinExistence type="inferred from homology"/>
<evidence type="ECO:0000256" key="3">
    <source>
        <dbReference type="ARBA" id="ARBA00008621"/>
    </source>
</evidence>
<dbReference type="GO" id="GO:0047443">
    <property type="term" value="F:4-hydroxy-4-methyl-2-oxoglutarate aldolase activity"/>
    <property type="evidence" value="ECO:0007669"/>
    <property type="project" value="UniProtKB-EC"/>
</dbReference>
<evidence type="ECO:0000256" key="4">
    <source>
        <dbReference type="ARBA" id="ARBA00011233"/>
    </source>
</evidence>
<keyword evidence="6 10" id="KW-0456">Lyase</keyword>
<evidence type="ECO:0000256" key="7">
    <source>
        <dbReference type="ARBA" id="ARBA00025046"/>
    </source>
</evidence>
<feature type="binding site" evidence="9">
    <location>
        <position position="97"/>
    </location>
    <ligand>
        <name>Mg(2+)</name>
        <dbReference type="ChEBI" id="CHEBI:18420"/>
    </ligand>
</feature>
<evidence type="ECO:0000256" key="10">
    <source>
        <dbReference type="RuleBase" id="RU004338"/>
    </source>
</evidence>
<dbReference type="EC" id="4.1.1.112" evidence="10"/>
<dbReference type="EMBL" id="BJYU01000056">
    <property type="protein sequence ID" value="GEO16162.1"/>
    <property type="molecule type" value="Genomic_DNA"/>
</dbReference>
<evidence type="ECO:0000256" key="1">
    <source>
        <dbReference type="ARBA" id="ARBA00001342"/>
    </source>
</evidence>
<sequence length="163" mass="16685">MFATADLIDENEAILQSCDLQFRDFGGQTRFHGPIRTIACREDNVLVRATLSQPGNDGVLVIDGGGLLHRALVGDVIAGLAIENGWAGIVVNGAIRDAAAIGSMTIGLKALGTIPRRCAKTGVGAVDIPVAFGGVIFTPGAHLYADEDGIVVSAHALAIPGSG</sequence>
<dbReference type="SUPFAM" id="SSF89562">
    <property type="entry name" value="RraA-like"/>
    <property type="match status" value="1"/>
</dbReference>
<evidence type="ECO:0000313" key="12">
    <source>
        <dbReference type="Proteomes" id="UP000321085"/>
    </source>
</evidence>
<comment type="similarity">
    <text evidence="3 10">Belongs to the class II aldolase/RraA-like family.</text>
</comment>
<dbReference type="PANTHER" id="PTHR33254">
    <property type="entry name" value="4-HYDROXY-4-METHYL-2-OXOGLUTARATE ALDOLASE 3-RELATED"/>
    <property type="match status" value="1"/>
</dbReference>
<dbReference type="RefSeq" id="WP_147021895.1">
    <property type="nucleotide sequence ID" value="NZ_BJYU01000056.1"/>
</dbReference>
<evidence type="ECO:0000256" key="2">
    <source>
        <dbReference type="ARBA" id="ARBA00001968"/>
    </source>
</evidence>
<comment type="cofactor">
    <cofactor evidence="9">
        <name>Mg(2+)</name>
        <dbReference type="ChEBI" id="CHEBI:18420"/>
    </cofactor>
</comment>
<dbReference type="InterPro" id="IPR036704">
    <property type="entry name" value="RraA/RraA-like_sf"/>
</dbReference>
<feature type="binding site" evidence="9">
    <location>
        <position position="96"/>
    </location>
    <ligand>
        <name>substrate</name>
    </ligand>
</feature>
<feature type="binding site" evidence="9">
    <location>
        <begin position="74"/>
        <end position="77"/>
    </location>
    <ligand>
        <name>substrate</name>
    </ligand>
</feature>
<evidence type="ECO:0000256" key="9">
    <source>
        <dbReference type="PIRSR" id="PIRSR605493-1"/>
    </source>
</evidence>
<dbReference type="GO" id="GO:0051252">
    <property type="term" value="P:regulation of RNA metabolic process"/>
    <property type="evidence" value="ECO:0007669"/>
    <property type="project" value="InterPro"/>
</dbReference>
<dbReference type="InterPro" id="IPR010203">
    <property type="entry name" value="RraA"/>
</dbReference>
<dbReference type="EC" id="4.1.3.17" evidence="10"/>
<organism evidence="11 12">
    <name type="scientific">Microvirga aerophila</name>
    <dbReference type="NCBI Taxonomy" id="670291"/>
    <lineage>
        <taxon>Bacteria</taxon>
        <taxon>Pseudomonadati</taxon>
        <taxon>Pseudomonadota</taxon>
        <taxon>Alphaproteobacteria</taxon>
        <taxon>Hyphomicrobiales</taxon>
        <taxon>Methylobacteriaceae</taxon>
        <taxon>Microvirga</taxon>
    </lineage>
</organism>
<gene>
    <name evidence="11" type="primary">rraA</name>
    <name evidence="11" type="ORF">MAE02_38580</name>
</gene>
<dbReference type="GO" id="GO:0008948">
    <property type="term" value="F:oxaloacetate decarboxylase activity"/>
    <property type="evidence" value="ECO:0007669"/>
    <property type="project" value="UniProtKB-EC"/>
</dbReference>
<evidence type="ECO:0000256" key="8">
    <source>
        <dbReference type="ARBA" id="ARBA00047973"/>
    </source>
</evidence>
<comment type="cofactor">
    <cofactor evidence="2 10">
        <name>a divalent metal cation</name>
        <dbReference type="ChEBI" id="CHEBI:60240"/>
    </cofactor>
</comment>
<dbReference type="GO" id="GO:0046872">
    <property type="term" value="F:metal ion binding"/>
    <property type="evidence" value="ECO:0007669"/>
    <property type="project" value="UniProtKB-KW"/>
</dbReference>
<keyword evidence="5 9" id="KW-0479">Metal-binding</keyword>
<protein>
    <recommendedName>
        <fullName evidence="10">4-hydroxy-4-methyl-2-oxoglutarate aldolase</fullName>
        <shortName evidence="10">HMG aldolase</shortName>
        <ecNumber evidence="10">4.1.1.112</ecNumber>
        <ecNumber evidence="10">4.1.3.17</ecNumber>
    </recommendedName>
    <alternativeName>
        <fullName evidence="10">Oxaloacetate decarboxylase</fullName>
    </alternativeName>
</protein>
<dbReference type="Pfam" id="PF03737">
    <property type="entry name" value="RraA-like"/>
    <property type="match status" value="1"/>
</dbReference>
<dbReference type="PANTHER" id="PTHR33254:SF4">
    <property type="entry name" value="4-HYDROXY-4-METHYL-2-OXOGLUTARATE ALDOLASE 3-RELATED"/>
    <property type="match status" value="1"/>
</dbReference>
<comment type="catalytic activity">
    <reaction evidence="1 10">
        <text>4-hydroxy-4-methyl-2-oxoglutarate = 2 pyruvate</text>
        <dbReference type="Rhea" id="RHEA:22748"/>
        <dbReference type="ChEBI" id="CHEBI:15361"/>
        <dbReference type="ChEBI" id="CHEBI:58276"/>
        <dbReference type="EC" id="4.1.3.17"/>
    </reaction>
</comment>
<dbReference type="CDD" id="cd16841">
    <property type="entry name" value="RraA_family"/>
    <property type="match status" value="1"/>
</dbReference>
<keyword evidence="12" id="KW-1185">Reference proteome</keyword>
<keyword evidence="9" id="KW-0460">Magnesium</keyword>
<evidence type="ECO:0000256" key="6">
    <source>
        <dbReference type="ARBA" id="ARBA00023239"/>
    </source>
</evidence>
<reference evidence="11 12" key="1">
    <citation type="submission" date="2019-07" db="EMBL/GenBank/DDBJ databases">
        <title>Whole genome shotgun sequence of Microvirga aerophila NBRC 106136.</title>
        <authorList>
            <person name="Hosoyama A."/>
            <person name="Uohara A."/>
            <person name="Ohji S."/>
            <person name="Ichikawa N."/>
        </authorList>
    </citation>
    <scope>NUCLEOTIDE SEQUENCE [LARGE SCALE GENOMIC DNA]</scope>
    <source>
        <strain evidence="11 12">NBRC 106136</strain>
    </source>
</reference>
<accession>A0A512BW30</accession>
<evidence type="ECO:0000256" key="5">
    <source>
        <dbReference type="ARBA" id="ARBA00022723"/>
    </source>
</evidence>
<dbReference type="AlphaFoldDB" id="A0A512BW30"/>
<evidence type="ECO:0000313" key="11">
    <source>
        <dbReference type="EMBL" id="GEO16162.1"/>
    </source>
</evidence>
<name>A0A512BW30_9HYPH</name>
<dbReference type="Gene3D" id="3.50.30.40">
    <property type="entry name" value="Ribonuclease E inhibitor RraA/RraA-like"/>
    <property type="match status" value="1"/>
</dbReference>
<comment type="subunit">
    <text evidence="4 10">Homotrimer.</text>
</comment>
<comment type="catalytic activity">
    <reaction evidence="8 10">
        <text>oxaloacetate + H(+) = pyruvate + CO2</text>
        <dbReference type="Rhea" id="RHEA:15641"/>
        <dbReference type="ChEBI" id="CHEBI:15361"/>
        <dbReference type="ChEBI" id="CHEBI:15378"/>
        <dbReference type="ChEBI" id="CHEBI:16452"/>
        <dbReference type="ChEBI" id="CHEBI:16526"/>
        <dbReference type="EC" id="4.1.1.112"/>
    </reaction>
</comment>
<dbReference type="GO" id="GO:0008428">
    <property type="term" value="F:ribonuclease inhibitor activity"/>
    <property type="evidence" value="ECO:0007669"/>
    <property type="project" value="InterPro"/>
</dbReference>
<comment type="function">
    <text evidence="7 10">Catalyzes the aldol cleavage of 4-hydroxy-4-methyl-2-oxoglutarate (HMG) into 2 molecules of pyruvate. Also contains a secondary oxaloacetate (OAA) decarboxylase activity due to the common pyruvate enolate transition state formed following C-C bond cleavage in the retro-aldol and decarboxylation reactions.</text>
</comment>
<dbReference type="NCBIfam" id="NF006875">
    <property type="entry name" value="PRK09372.1"/>
    <property type="match status" value="1"/>
</dbReference>
<dbReference type="NCBIfam" id="TIGR01935">
    <property type="entry name" value="NOT-MenG"/>
    <property type="match status" value="1"/>
</dbReference>